<dbReference type="SMART" id="SM00287">
    <property type="entry name" value="SH3b"/>
    <property type="match status" value="2"/>
</dbReference>
<reference evidence="7 8" key="1">
    <citation type="journal article" date="2016" name="Nat. Commun.">
        <title>Thousands of microbial genomes shed light on interconnected biogeochemical processes in an aquifer system.</title>
        <authorList>
            <person name="Anantharaman K."/>
            <person name="Brown C.T."/>
            <person name="Hug L.A."/>
            <person name="Sharon I."/>
            <person name="Castelle C.J."/>
            <person name="Probst A.J."/>
            <person name="Thomas B.C."/>
            <person name="Singh A."/>
            <person name="Wilkins M.J."/>
            <person name="Karaoz U."/>
            <person name="Brodie E.L."/>
            <person name="Williams K.H."/>
            <person name="Hubbard S.S."/>
            <person name="Banfield J.F."/>
        </authorList>
    </citation>
    <scope>NUCLEOTIDE SEQUENCE [LARGE SCALE GENOMIC DNA]</scope>
</reference>
<evidence type="ECO:0000256" key="1">
    <source>
        <dbReference type="ARBA" id="ARBA00007074"/>
    </source>
</evidence>
<feature type="domain" description="NlpC/P60" evidence="6">
    <location>
        <begin position="234"/>
        <end position="355"/>
    </location>
</feature>
<dbReference type="SUPFAM" id="SSF54001">
    <property type="entry name" value="Cysteine proteinases"/>
    <property type="match status" value="1"/>
</dbReference>
<feature type="compositionally biased region" description="Pro residues" evidence="5">
    <location>
        <begin position="160"/>
        <end position="171"/>
    </location>
</feature>
<evidence type="ECO:0000259" key="6">
    <source>
        <dbReference type="PROSITE" id="PS51935"/>
    </source>
</evidence>
<dbReference type="GO" id="GO:0006508">
    <property type="term" value="P:proteolysis"/>
    <property type="evidence" value="ECO:0007669"/>
    <property type="project" value="UniProtKB-KW"/>
</dbReference>
<dbReference type="PANTHER" id="PTHR47053">
    <property type="entry name" value="MUREIN DD-ENDOPEPTIDASE MEPH-RELATED"/>
    <property type="match status" value="1"/>
</dbReference>
<feature type="region of interest" description="Disordered" evidence="5">
    <location>
        <begin position="135"/>
        <end position="182"/>
    </location>
</feature>
<proteinExistence type="inferred from homology"/>
<sequence length="356" mass="38447">MARLRAAQNSIAPAVTRVVVDLEAGVSGYTVGVTGAAPSWTINLTVIPAGSVVAVETEARLIEEATLEPHTLPGEEPPPKEALVFAASPTPVRESPAENARRVSEGLAGERIEAVAELGGWRLVILTEQDGLAGWVPSDSLTTEGKVERDDGSVRAVPNPRTPPPGTPQTPQPDRAPLRAEASEGSAIIAHLPAVTSFRAYRRREGWYFIRLEDGRAGWVAARYVELETAGPGEAWRQAVVATAEGYLGSPYVWGGTSSSGFDCSGLVWRVYKQNGMEIPRTAGPQYREGRRLTRGELLPGDLVFFSTYSTGPSHVGIYAGDDRFIQADSSDGVRYSDLDGVYWRDHIFGYSRWTP</sequence>
<comment type="caution">
    <text evidence="7">The sequence shown here is derived from an EMBL/GenBank/DDBJ whole genome shotgun (WGS) entry which is preliminary data.</text>
</comment>
<dbReference type="InterPro" id="IPR000064">
    <property type="entry name" value="NLP_P60_dom"/>
</dbReference>
<keyword evidence="3" id="KW-0378">Hydrolase</keyword>
<dbReference type="Pfam" id="PF08239">
    <property type="entry name" value="SH3_3"/>
    <property type="match status" value="1"/>
</dbReference>
<evidence type="ECO:0000256" key="3">
    <source>
        <dbReference type="ARBA" id="ARBA00022801"/>
    </source>
</evidence>
<dbReference type="InterPro" id="IPR003646">
    <property type="entry name" value="SH3-like_bac-type"/>
</dbReference>
<comment type="similarity">
    <text evidence="1">Belongs to the peptidase C40 family.</text>
</comment>
<evidence type="ECO:0000256" key="2">
    <source>
        <dbReference type="ARBA" id="ARBA00022670"/>
    </source>
</evidence>
<dbReference type="AlphaFoldDB" id="A0A1F5FH11"/>
<dbReference type="STRING" id="1817816.A2Y64_08590"/>
<evidence type="ECO:0000313" key="7">
    <source>
        <dbReference type="EMBL" id="OGD78880.1"/>
    </source>
</evidence>
<evidence type="ECO:0000256" key="4">
    <source>
        <dbReference type="ARBA" id="ARBA00022807"/>
    </source>
</evidence>
<dbReference type="Proteomes" id="UP000177187">
    <property type="component" value="Unassembled WGS sequence"/>
</dbReference>
<dbReference type="PROSITE" id="PS51935">
    <property type="entry name" value="NLPC_P60"/>
    <property type="match status" value="1"/>
</dbReference>
<evidence type="ECO:0000313" key="8">
    <source>
        <dbReference type="Proteomes" id="UP000177187"/>
    </source>
</evidence>
<dbReference type="PANTHER" id="PTHR47053:SF1">
    <property type="entry name" value="MUREIN DD-ENDOPEPTIDASE MEPH-RELATED"/>
    <property type="match status" value="1"/>
</dbReference>
<dbReference type="GO" id="GO:0008234">
    <property type="term" value="F:cysteine-type peptidase activity"/>
    <property type="evidence" value="ECO:0007669"/>
    <property type="project" value="UniProtKB-KW"/>
</dbReference>
<evidence type="ECO:0000256" key="5">
    <source>
        <dbReference type="SAM" id="MobiDB-lite"/>
    </source>
</evidence>
<dbReference type="Gene3D" id="3.90.1720.10">
    <property type="entry name" value="endopeptidase domain like (from Nostoc punctiforme)"/>
    <property type="match status" value="1"/>
</dbReference>
<keyword evidence="4" id="KW-0788">Thiol protease</keyword>
<dbReference type="Pfam" id="PF00877">
    <property type="entry name" value="NLPC_P60"/>
    <property type="match status" value="1"/>
</dbReference>
<keyword evidence="2" id="KW-0645">Protease</keyword>
<dbReference type="Gene3D" id="2.30.30.40">
    <property type="entry name" value="SH3 Domains"/>
    <property type="match status" value="2"/>
</dbReference>
<accession>A0A1F5FH11</accession>
<gene>
    <name evidence="7" type="ORF">A2Y64_08590</name>
</gene>
<dbReference type="InterPro" id="IPR038765">
    <property type="entry name" value="Papain-like_cys_pep_sf"/>
</dbReference>
<name>A0A1F5FH11_9BACT</name>
<dbReference type="EMBL" id="MFAF01000022">
    <property type="protein sequence ID" value="OGD78880.1"/>
    <property type="molecule type" value="Genomic_DNA"/>
</dbReference>
<organism evidence="7 8">
    <name type="scientific">Candidatus Coatesbacteria bacterium RBG_13_66_14</name>
    <dbReference type="NCBI Taxonomy" id="1817816"/>
    <lineage>
        <taxon>Bacteria</taxon>
        <taxon>Candidatus Coatesiibacteriota</taxon>
    </lineage>
</organism>
<protein>
    <recommendedName>
        <fullName evidence="6">NlpC/P60 domain-containing protein</fullName>
    </recommendedName>
</protein>
<dbReference type="InterPro" id="IPR051202">
    <property type="entry name" value="Peptidase_C40"/>
</dbReference>